<evidence type="ECO:0000313" key="4">
    <source>
        <dbReference type="Proteomes" id="UP000193986"/>
    </source>
</evidence>
<dbReference type="Proteomes" id="UP000193986">
    <property type="component" value="Unassembled WGS sequence"/>
</dbReference>
<organism evidence="3 4">
    <name type="scientific">Naematelia encephala</name>
    <dbReference type="NCBI Taxonomy" id="71784"/>
    <lineage>
        <taxon>Eukaryota</taxon>
        <taxon>Fungi</taxon>
        <taxon>Dikarya</taxon>
        <taxon>Basidiomycota</taxon>
        <taxon>Agaricomycotina</taxon>
        <taxon>Tremellomycetes</taxon>
        <taxon>Tremellales</taxon>
        <taxon>Naemateliaceae</taxon>
        <taxon>Naematelia</taxon>
    </lineage>
</organism>
<dbReference type="EMBL" id="MCFC01000032">
    <property type="protein sequence ID" value="ORY28284.1"/>
    <property type="molecule type" value="Genomic_DNA"/>
</dbReference>
<evidence type="ECO:0000256" key="1">
    <source>
        <dbReference type="SAM" id="Coils"/>
    </source>
</evidence>
<dbReference type="OrthoDB" id="4088568at2759"/>
<feature type="compositionally biased region" description="Polar residues" evidence="2">
    <location>
        <begin position="1150"/>
        <end position="1164"/>
    </location>
</feature>
<comment type="caution">
    <text evidence="3">The sequence shown here is derived from an EMBL/GenBank/DDBJ whole genome shotgun (WGS) entry which is preliminary data.</text>
</comment>
<feature type="coiled-coil region" evidence="1">
    <location>
        <begin position="227"/>
        <end position="304"/>
    </location>
</feature>
<keyword evidence="4" id="KW-1185">Reference proteome</keyword>
<feature type="region of interest" description="Disordered" evidence="2">
    <location>
        <begin position="836"/>
        <end position="862"/>
    </location>
</feature>
<gene>
    <name evidence="3" type="ORF">BCR39DRAFT_206519</name>
</gene>
<feature type="coiled-coil region" evidence="1">
    <location>
        <begin position="122"/>
        <end position="191"/>
    </location>
</feature>
<feature type="region of interest" description="Disordered" evidence="2">
    <location>
        <begin position="1127"/>
        <end position="1197"/>
    </location>
</feature>
<dbReference type="InParanoid" id="A0A1Y2B0L2"/>
<feature type="compositionally biased region" description="Polar residues" evidence="2">
    <location>
        <begin position="1181"/>
        <end position="1197"/>
    </location>
</feature>
<protein>
    <submittedName>
        <fullName evidence="3">Uncharacterized protein</fullName>
    </submittedName>
</protein>
<reference evidence="3 4" key="1">
    <citation type="submission" date="2016-07" db="EMBL/GenBank/DDBJ databases">
        <title>Pervasive Adenine N6-methylation of Active Genes in Fungi.</title>
        <authorList>
            <consortium name="DOE Joint Genome Institute"/>
            <person name="Mondo S.J."/>
            <person name="Dannebaum R.O."/>
            <person name="Kuo R.C."/>
            <person name="Labutti K."/>
            <person name="Haridas S."/>
            <person name="Kuo A."/>
            <person name="Salamov A."/>
            <person name="Ahrendt S.R."/>
            <person name="Lipzen A."/>
            <person name="Sullivan W."/>
            <person name="Andreopoulos W.B."/>
            <person name="Clum A."/>
            <person name="Lindquist E."/>
            <person name="Daum C."/>
            <person name="Ramamoorthy G.K."/>
            <person name="Gryganskyi A."/>
            <person name="Culley D."/>
            <person name="Magnuson J.K."/>
            <person name="James T.Y."/>
            <person name="O'Malley M.A."/>
            <person name="Stajich J.E."/>
            <person name="Spatafora J.W."/>
            <person name="Visel A."/>
            <person name="Grigoriev I.V."/>
        </authorList>
    </citation>
    <scope>NUCLEOTIDE SEQUENCE [LARGE SCALE GENOMIC DNA]</scope>
    <source>
        <strain evidence="3 4">68-887.2</strain>
    </source>
</reference>
<proteinExistence type="predicted"/>
<feature type="compositionally biased region" description="Basic and acidic residues" evidence="2">
    <location>
        <begin position="1214"/>
        <end position="1227"/>
    </location>
</feature>
<dbReference type="STRING" id="71784.A0A1Y2B0L2"/>
<evidence type="ECO:0000256" key="2">
    <source>
        <dbReference type="SAM" id="MobiDB-lite"/>
    </source>
</evidence>
<feature type="region of interest" description="Disordered" evidence="2">
    <location>
        <begin position="894"/>
        <end position="957"/>
    </location>
</feature>
<accession>A0A1Y2B0L2</accession>
<feature type="region of interest" description="Disordered" evidence="2">
    <location>
        <begin position="608"/>
        <end position="632"/>
    </location>
</feature>
<sequence length="1251" mass="134582">MDDDLVTSHQTIASSTFSNIDTGTGRLSPVAPFSTSIPDSPSTSTFLRTAETLDGLTRQLEYVNDDSRQGGRDTNVNERKEDIENGLGRCCCGSSGGCSTWIARDATEAKLKLSGEIGNALLQRYEALEKKYQREVEKFEHQLEVKRTALAESVRRVNNLEKANTTHLQKYAEMSRKNEALEKRYTQAMHTQTLTQQSLTHVRSELTSLRRSTTTRHASGVGIEERLLDAEKRYEEAREAMDSESRKARDEVRKRRRAEARIAELEGQLKLATKEVEDVREARAKDAQELLANAKDRLAILHTELSETFTAEIPSDVPEYQRTLEDLVASNALLRHDTAQLTHTLAESREELRMLRDENDELRAAAGVAGRVSPDLSIHQHLASELSQSQRGLHSRTESSPIVGTFPERHSWARMSIAGPSRTGGMSAWEHHRRSSMAPSFASTSTTDGLTSPGLGMGPIGEFGGSLIHDESVVASLSPPLGDGNESPKPVFRTSPSGGIAYVLNGVPKGKVVQVQKPPLRRAPATDRPKPTLRSFSSQGVEPIAEWPSHQEEGTQSEDTAPLSPAALEYFRAADAARKRRSLILARNDAPSPQESANYSPNASLTMVDQSSTAEMPSPRSEGALPSPGLQKKPQRKTLLLLTKHQAVQTDRVDIAVQTEDSRHRTGASIASNETPPQPPAESETSSLHEPRAGVLLLLVDHLGKILTKLRQADVPTLNKRLKKQHLPGDVGHLSRSTMRNLQQEIAELRDIFRGPGDLGVLSRKEFSLLLKLLRDVFGELIDLQAIVNDVTIEPRLAKKLQKDAYRDDDDPDSQAKQGGGLGWIAAPITKFFVTPAGDGAGQEGLPSPRPGRGLEKSKMQAMPVKAAPKLQASTSATTTHVSVEFGGTGIVRRAMPAAPPPAQGPSGGSAIDGLPSSPQVDGQTIGRVASSSTEGNLAPPTVRQGGPGTLRPSKSRANRNELLGIFAGAARVPSPIGGEPWTVTGEHGTAQGPRPLRAVSSQYFGDGTIRARPSPDGQRQRLSAVVDAVIDTSADQLEGESVATPFEPPLLERTLRPRGLSDSSIRSTFVSHGNPSPSDRLMSASTVSTGPAPRVVATAYPSSLADRGVLASLASRFYPFRAVAPEPAATDPAESSRAESEMAKGVPIPSSSTTLAKPETTTQPARSPPRPIPVSPSKRTTSTNPVSPTTMSSSQTGLFGMLASSLAEQADHLAHDSDMGTDDLLRHGRLYGGGSGVRGRSARGDKNSLV</sequence>
<evidence type="ECO:0000313" key="3">
    <source>
        <dbReference type="EMBL" id="ORY28284.1"/>
    </source>
</evidence>
<name>A0A1Y2B0L2_9TREE</name>
<feature type="region of interest" description="Disordered" evidence="2">
    <location>
        <begin position="1214"/>
        <end position="1251"/>
    </location>
</feature>
<feature type="region of interest" description="Disordered" evidence="2">
    <location>
        <begin position="652"/>
        <end position="688"/>
    </location>
</feature>
<keyword evidence="1" id="KW-0175">Coiled coil</keyword>
<feature type="coiled-coil region" evidence="1">
    <location>
        <begin position="338"/>
        <end position="365"/>
    </location>
</feature>
<feature type="region of interest" description="Disordered" evidence="2">
    <location>
        <begin position="513"/>
        <end position="543"/>
    </location>
</feature>
<dbReference type="AlphaFoldDB" id="A0A1Y2B0L2"/>